<dbReference type="Gene3D" id="1.10.555.10">
    <property type="entry name" value="Rho GTPase activation protein"/>
    <property type="match status" value="1"/>
</dbReference>
<evidence type="ECO:0000259" key="3">
    <source>
        <dbReference type="PROSITE" id="PS50238"/>
    </source>
</evidence>
<accession>A0A0K9NQ72</accession>
<feature type="coiled-coil region" evidence="1">
    <location>
        <begin position="235"/>
        <end position="301"/>
    </location>
</feature>
<evidence type="ECO:0000313" key="4">
    <source>
        <dbReference type="EMBL" id="KMZ58921.1"/>
    </source>
</evidence>
<dbReference type="Pfam" id="PF00620">
    <property type="entry name" value="RhoGAP"/>
    <property type="match status" value="1"/>
</dbReference>
<dbReference type="InterPro" id="IPR008936">
    <property type="entry name" value="Rho_GTPase_activation_prot"/>
</dbReference>
<gene>
    <name evidence="4" type="ORF">ZOSMA_72G00820</name>
</gene>
<dbReference type="InterPro" id="IPR000198">
    <property type="entry name" value="RhoGAP_dom"/>
</dbReference>
<name>A0A0K9NQ72_ZOSMR</name>
<dbReference type="EMBL" id="LFYR01001858">
    <property type="protein sequence ID" value="KMZ58921.1"/>
    <property type="molecule type" value="Genomic_DNA"/>
</dbReference>
<dbReference type="OrthoDB" id="2157866at2759"/>
<dbReference type="SUPFAM" id="SSF48350">
    <property type="entry name" value="GTPase activation domain, GAP"/>
    <property type="match status" value="1"/>
</dbReference>
<keyword evidence="1" id="KW-0175">Coiled coil</keyword>
<feature type="compositionally biased region" description="Polar residues" evidence="2">
    <location>
        <begin position="370"/>
        <end position="383"/>
    </location>
</feature>
<comment type="caution">
    <text evidence="4">The sequence shown here is derived from an EMBL/GenBank/DDBJ whole genome shotgun (WGS) entry which is preliminary data.</text>
</comment>
<dbReference type="PANTHER" id="PTHR46265:SF2">
    <property type="entry name" value="RHO GTPASE-ACTIVATING PROTEIN 7"/>
    <property type="match status" value="1"/>
</dbReference>
<evidence type="ECO:0000313" key="5">
    <source>
        <dbReference type="Proteomes" id="UP000036987"/>
    </source>
</evidence>
<feature type="compositionally biased region" description="Acidic residues" evidence="2">
    <location>
        <begin position="118"/>
        <end position="127"/>
    </location>
</feature>
<dbReference type="Proteomes" id="UP000036987">
    <property type="component" value="Unassembled WGS sequence"/>
</dbReference>
<dbReference type="STRING" id="29655.A0A0K9NQ72"/>
<dbReference type="InterPro" id="IPR052799">
    <property type="entry name" value="Rho_GAP_Regulators"/>
</dbReference>
<protein>
    <recommendedName>
        <fullName evidence="3">Rho-GAP domain-containing protein</fullName>
    </recommendedName>
</protein>
<dbReference type="GO" id="GO:0007165">
    <property type="term" value="P:signal transduction"/>
    <property type="evidence" value="ECO:0007669"/>
    <property type="project" value="InterPro"/>
</dbReference>
<sequence length="475" mass="53850">MRSVIFETFPDPNRRLLQRILQMMNIVADHKSENLMMLSSVAACMSPLLLRPLLAGECELEDGFDIDGDGSLQLLQAASAANHAQAMIIVLLENYNEIFSGDYLQDSTSESYSKTEGSEGEDDYGDEESTDCEIKQVNHYPDNFDIKTSNESGGDLYDNKAIDYHLNCTPPKVIKNSKLNNYPDQNVTTDSENIDTFASKNPAINSKELISYKQTSIPNLSKESIECPSDDEIIVRRLEIAKKNFQDKLVEEIKENERLQINLGRRNKAFTDRRLDLQFDVDRLKLQLEKERGLRVSLEMELLKIQTGMHVSSDVNGRMRNLVDMPVSEVDNINIKQKQNIFDSTCESCGQQLYKKYQSDKKNLPESANIEKSQNSEITSSPSLRHKQPQWRAPRIIRNTLSLSPAITSSYEALTDASKKISPKVEEMNSGSSSALSRLTNRLNFLKERRVQLVNELEEANTSTSLPPRTNSIRH</sequence>
<feature type="region of interest" description="Disordered" evidence="2">
    <location>
        <begin position="358"/>
        <end position="392"/>
    </location>
</feature>
<evidence type="ECO:0000256" key="2">
    <source>
        <dbReference type="SAM" id="MobiDB-lite"/>
    </source>
</evidence>
<feature type="coiled-coil region" evidence="1">
    <location>
        <begin position="436"/>
        <end position="463"/>
    </location>
</feature>
<dbReference type="PANTHER" id="PTHR46265">
    <property type="entry name" value="RHO GTPASE-ACTIVATING PROTEIN 7"/>
    <property type="match status" value="1"/>
</dbReference>
<evidence type="ECO:0000256" key="1">
    <source>
        <dbReference type="SAM" id="Coils"/>
    </source>
</evidence>
<dbReference type="PROSITE" id="PS50238">
    <property type="entry name" value="RHOGAP"/>
    <property type="match status" value="1"/>
</dbReference>
<keyword evidence="5" id="KW-1185">Reference proteome</keyword>
<proteinExistence type="predicted"/>
<organism evidence="4 5">
    <name type="scientific">Zostera marina</name>
    <name type="common">Eelgrass</name>
    <dbReference type="NCBI Taxonomy" id="29655"/>
    <lineage>
        <taxon>Eukaryota</taxon>
        <taxon>Viridiplantae</taxon>
        <taxon>Streptophyta</taxon>
        <taxon>Embryophyta</taxon>
        <taxon>Tracheophyta</taxon>
        <taxon>Spermatophyta</taxon>
        <taxon>Magnoliopsida</taxon>
        <taxon>Liliopsida</taxon>
        <taxon>Zosteraceae</taxon>
        <taxon>Zostera</taxon>
    </lineage>
</organism>
<feature type="region of interest" description="Disordered" evidence="2">
    <location>
        <begin position="107"/>
        <end position="127"/>
    </location>
</feature>
<reference evidence="5" key="1">
    <citation type="journal article" date="2016" name="Nature">
        <title>The genome of the seagrass Zostera marina reveals angiosperm adaptation to the sea.</title>
        <authorList>
            <person name="Olsen J.L."/>
            <person name="Rouze P."/>
            <person name="Verhelst B."/>
            <person name="Lin Y.-C."/>
            <person name="Bayer T."/>
            <person name="Collen J."/>
            <person name="Dattolo E."/>
            <person name="De Paoli E."/>
            <person name="Dittami S."/>
            <person name="Maumus F."/>
            <person name="Michel G."/>
            <person name="Kersting A."/>
            <person name="Lauritano C."/>
            <person name="Lohaus R."/>
            <person name="Toepel M."/>
            <person name="Tonon T."/>
            <person name="Vanneste K."/>
            <person name="Amirebrahimi M."/>
            <person name="Brakel J."/>
            <person name="Bostroem C."/>
            <person name="Chovatia M."/>
            <person name="Grimwood J."/>
            <person name="Jenkins J.W."/>
            <person name="Jueterbock A."/>
            <person name="Mraz A."/>
            <person name="Stam W.T."/>
            <person name="Tice H."/>
            <person name="Bornberg-Bauer E."/>
            <person name="Green P.J."/>
            <person name="Pearson G.A."/>
            <person name="Procaccini G."/>
            <person name="Duarte C.M."/>
            <person name="Schmutz J."/>
            <person name="Reusch T.B.H."/>
            <person name="Van de Peer Y."/>
        </authorList>
    </citation>
    <scope>NUCLEOTIDE SEQUENCE [LARGE SCALE GENOMIC DNA]</scope>
    <source>
        <strain evidence="5">cv. Finnish</strain>
    </source>
</reference>
<feature type="domain" description="Rho-GAP" evidence="3">
    <location>
        <begin position="1"/>
        <end position="99"/>
    </location>
</feature>
<dbReference type="AlphaFoldDB" id="A0A0K9NQ72"/>